<evidence type="ECO:0000256" key="2">
    <source>
        <dbReference type="ARBA" id="ARBA00022656"/>
    </source>
</evidence>
<gene>
    <name evidence="11" type="ORF">OBRU01_04191</name>
</gene>
<keyword evidence="3" id="KW-0645">Protease</keyword>
<dbReference type="InterPro" id="IPR001254">
    <property type="entry name" value="Trypsin_dom"/>
</dbReference>
<dbReference type="PANTHER" id="PTHR24276">
    <property type="entry name" value="POLYSERASE-RELATED"/>
    <property type="match status" value="1"/>
</dbReference>
<keyword evidence="9" id="KW-1205">Fibrinolytic toxin</keyword>
<evidence type="ECO:0000256" key="3">
    <source>
        <dbReference type="ARBA" id="ARBA00022670"/>
    </source>
</evidence>
<keyword evidence="12" id="KW-1185">Reference proteome</keyword>
<name>A0A0L7LQD7_OPEBR</name>
<dbReference type="SUPFAM" id="SSF50494">
    <property type="entry name" value="Trypsin-like serine proteases"/>
    <property type="match status" value="1"/>
</dbReference>
<evidence type="ECO:0000256" key="5">
    <source>
        <dbReference type="ARBA" id="ARBA00022825"/>
    </source>
</evidence>
<dbReference type="Gene3D" id="2.40.10.10">
    <property type="entry name" value="Trypsin-like serine proteases"/>
    <property type="match status" value="1"/>
</dbReference>
<dbReference type="PROSITE" id="PS50240">
    <property type="entry name" value="TRYPSIN_DOM"/>
    <property type="match status" value="1"/>
</dbReference>
<dbReference type="PROSITE" id="PS00134">
    <property type="entry name" value="TRYPSIN_HIS"/>
    <property type="match status" value="1"/>
</dbReference>
<dbReference type="InterPro" id="IPR018114">
    <property type="entry name" value="TRYPSIN_HIS"/>
</dbReference>
<evidence type="ECO:0000313" key="12">
    <source>
        <dbReference type="Proteomes" id="UP000037510"/>
    </source>
</evidence>
<dbReference type="EMBL" id="JTDY01000388">
    <property type="protein sequence ID" value="KOB77421.1"/>
    <property type="molecule type" value="Genomic_DNA"/>
</dbReference>
<dbReference type="Proteomes" id="UP000037510">
    <property type="component" value="Unassembled WGS sequence"/>
</dbReference>
<evidence type="ECO:0000256" key="4">
    <source>
        <dbReference type="ARBA" id="ARBA00022801"/>
    </source>
</evidence>
<evidence type="ECO:0000256" key="7">
    <source>
        <dbReference type="ARBA" id="ARBA00023240"/>
    </source>
</evidence>
<comment type="subcellular location">
    <subcellularLocation>
        <location evidence="1">Secreted</location>
        <location evidence="1">Extracellular space</location>
    </subcellularLocation>
</comment>
<dbReference type="InterPro" id="IPR050430">
    <property type="entry name" value="Peptidase_S1"/>
</dbReference>
<evidence type="ECO:0000313" key="11">
    <source>
        <dbReference type="EMBL" id="KOB77421.1"/>
    </source>
</evidence>
<dbReference type="CDD" id="cd00190">
    <property type="entry name" value="Tryp_SPc"/>
    <property type="match status" value="1"/>
</dbReference>
<proteinExistence type="predicted"/>
<dbReference type="AlphaFoldDB" id="A0A0L7LQD7"/>
<accession>A0A0L7LQD7</accession>
<dbReference type="InterPro" id="IPR043504">
    <property type="entry name" value="Peptidase_S1_PA_chymotrypsin"/>
</dbReference>
<keyword evidence="6" id="KW-1015">Disulfide bond</keyword>
<dbReference type="GO" id="GO:0090729">
    <property type="term" value="F:toxin activity"/>
    <property type="evidence" value="ECO:0007669"/>
    <property type="project" value="UniProtKB-KW"/>
</dbReference>
<keyword evidence="7" id="KW-1199">Hemostasis impairing toxin</keyword>
<evidence type="ECO:0000256" key="8">
    <source>
        <dbReference type="ARBA" id="ARBA00055534"/>
    </source>
</evidence>
<evidence type="ECO:0000256" key="9">
    <source>
        <dbReference type="ARBA" id="ARBA00084094"/>
    </source>
</evidence>
<dbReference type="GO" id="GO:0005576">
    <property type="term" value="C:extracellular region"/>
    <property type="evidence" value="ECO:0007669"/>
    <property type="project" value="UniProtKB-SubCell"/>
</dbReference>
<dbReference type="PANTHER" id="PTHR24276:SF96">
    <property type="entry name" value="PEPTIDASE S1 DOMAIN-CONTAINING PROTEIN"/>
    <property type="match status" value="1"/>
</dbReference>
<reference evidence="11 12" key="1">
    <citation type="journal article" date="2015" name="Genome Biol. Evol.">
        <title>The genome of winter moth (Operophtera brumata) provides a genomic perspective on sexual dimorphism and phenology.</title>
        <authorList>
            <person name="Derks M.F."/>
            <person name="Smit S."/>
            <person name="Salis L."/>
            <person name="Schijlen E."/>
            <person name="Bossers A."/>
            <person name="Mateman C."/>
            <person name="Pijl A.S."/>
            <person name="de Ridder D."/>
            <person name="Groenen M.A."/>
            <person name="Visser M.E."/>
            <person name="Megens H.J."/>
        </authorList>
    </citation>
    <scope>NUCLEOTIDE SEQUENCE [LARGE SCALE GENOMIC DNA]</scope>
    <source>
        <strain evidence="11">WM2013NL</strain>
        <tissue evidence="11">Head and thorax</tissue>
    </source>
</reference>
<evidence type="ECO:0000259" key="10">
    <source>
        <dbReference type="PROSITE" id="PS50240"/>
    </source>
</evidence>
<keyword evidence="5" id="KW-0720">Serine protease</keyword>
<keyword evidence="4" id="KW-0378">Hydrolase</keyword>
<protein>
    <recommendedName>
        <fullName evidence="10">Peptidase S1 domain-containing protein</fullName>
    </recommendedName>
</protein>
<feature type="domain" description="Peptidase S1" evidence="10">
    <location>
        <begin position="14"/>
        <end position="226"/>
    </location>
</feature>
<dbReference type="FunFam" id="2.40.10.10:FF:000068">
    <property type="entry name" value="transmembrane protease serine 2"/>
    <property type="match status" value="1"/>
</dbReference>
<comment type="caution">
    <text evidence="11">The sequence shown here is derived from an EMBL/GenBank/DDBJ whole genome shotgun (WGS) entry which is preliminary data.</text>
</comment>
<dbReference type="GO" id="GO:0006508">
    <property type="term" value="P:proteolysis"/>
    <property type="evidence" value="ECO:0007669"/>
    <property type="project" value="UniProtKB-KW"/>
</dbReference>
<dbReference type="InterPro" id="IPR009003">
    <property type="entry name" value="Peptidase_S1_PA"/>
</dbReference>
<dbReference type="STRING" id="104452.A0A0L7LQD7"/>
<dbReference type="GO" id="GO:0004252">
    <property type="term" value="F:serine-type endopeptidase activity"/>
    <property type="evidence" value="ECO:0007669"/>
    <property type="project" value="InterPro"/>
</dbReference>
<evidence type="ECO:0000256" key="6">
    <source>
        <dbReference type="ARBA" id="ARBA00023157"/>
    </source>
</evidence>
<organism evidence="11 12">
    <name type="scientific">Operophtera brumata</name>
    <name type="common">Winter moth</name>
    <name type="synonym">Phalaena brumata</name>
    <dbReference type="NCBI Taxonomy" id="104452"/>
    <lineage>
        <taxon>Eukaryota</taxon>
        <taxon>Metazoa</taxon>
        <taxon>Ecdysozoa</taxon>
        <taxon>Arthropoda</taxon>
        <taxon>Hexapoda</taxon>
        <taxon>Insecta</taxon>
        <taxon>Pterygota</taxon>
        <taxon>Neoptera</taxon>
        <taxon>Endopterygota</taxon>
        <taxon>Lepidoptera</taxon>
        <taxon>Glossata</taxon>
        <taxon>Ditrysia</taxon>
        <taxon>Geometroidea</taxon>
        <taxon>Geometridae</taxon>
        <taxon>Larentiinae</taxon>
        <taxon>Operophtera</taxon>
    </lineage>
</organism>
<dbReference type="SMART" id="SM00020">
    <property type="entry name" value="Tryp_SPc"/>
    <property type="match status" value="1"/>
</dbReference>
<comment type="function">
    <text evidence="8">Fibrinolytic activity; shows preferential cleavage of Arg-Gly bonds in all three fibrinogen chains. Contact with the caterpillars causes severe bleeding, due the anticoagulant effect of the protein.</text>
</comment>
<evidence type="ECO:0000256" key="1">
    <source>
        <dbReference type="ARBA" id="ARBA00004239"/>
    </source>
</evidence>
<dbReference type="Pfam" id="PF00089">
    <property type="entry name" value="Trypsin"/>
    <property type="match status" value="1"/>
</dbReference>
<sequence length="233" mass="25837">MIRKKGWNTRQLRIVGGDEAPSRFGLFHVSLQNLSGDHVCGGAVVSRWHIVTAAHCLYGAEPDYIKVLVGTTNLNKGGIKHDTASISIHGDFNFSARLNDIGLLRVQKPFDLNHVRVIGLHETNLVEGDIVFLSGFGAQKVNGTSSTQMHVLTLPVFSQETCKYAMRYTREVADCMFCTFTKIGQGTCSDDKLVGLVSWGIPCARGFPDVHARITPFFKWIRSEIRNDICGRK</sequence>
<keyword evidence="2" id="KW-0800">Toxin</keyword>